<feature type="chain" id="PRO_5034227739" evidence="7">
    <location>
        <begin position="31"/>
        <end position="199"/>
    </location>
</feature>
<comment type="subcellular location">
    <subcellularLocation>
        <location evidence="1">Membrane</location>
        <topology evidence="1">Single-pass membrane protein</topology>
    </subcellularLocation>
</comment>
<dbReference type="AlphaFoldDB" id="A0A8B9S9W0"/>
<evidence type="ECO:0000256" key="6">
    <source>
        <dbReference type="ARBA" id="ARBA00023157"/>
    </source>
</evidence>
<sequence length="199" mass="21558">MFWVAAEGTVLALWLAILALPLLCTSPAPGANMALCPSNCSCAALQRFVSCANASLAWLPAGLPHATVELDLQHNLFPTLEAGFFPDLPALTTLYLGSSRWRCDCSLVWLWTWQRKRPRGERGPVACSSPGALLGQLLADVEVRLRPGLRGLRLAAQRIVGLHLLPTTKEPHDTHICAPMSLTLLLRFSSPSRGSDLSL</sequence>
<evidence type="ECO:0000256" key="1">
    <source>
        <dbReference type="ARBA" id="ARBA00004167"/>
    </source>
</evidence>
<evidence type="ECO:0000313" key="9">
    <source>
        <dbReference type="Proteomes" id="UP000694424"/>
    </source>
</evidence>
<dbReference type="Gene3D" id="3.80.10.10">
    <property type="entry name" value="Ribonuclease Inhibitor"/>
    <property type="match status" value="1"/>
</dbReference>
<evidence type="ECO:0000256" key="5">
    <source>
        <dbReference type="ARBA" id="ARBA00023136"/>
    </source>
</evidence>
<dbReference type="InterPro" id="IPR052313">
    <property type="entry name" value="GPIb-IX-V_Complex"/>
</dbReference>
<evidence type="ECO:0000256" key="3">
    <source>
        <dbReference type="ARBA" id="ARBA00022889"/>
    </source>
</evidence>
<proteinExistence type="predicted"/>
<keyword evidence="3" id="KW-0130">Cell adhesion</keyword>
<protein>
    <submittedName>
        <fullName evidence="8">Uncharacterized protein</fullName>
    </submittedName>
</protein>
<keyword evidence="6" id="KW-1015">Disulfide bond</keyword>
<evidence type="ECO:0000256" key="2">
    <source>
        <dbReference type="ARBA" id="ARBA00022692"/>
    </source>
</evidence>
<evidence type="ECO:0000256" key="4">
    <source>
        <dbReference type="ARBA" id="ARBA00022989"/>
    </source>
</evidence>
<keyword evidence="5" id="KW-0472">Membrane</keyword>
<dbReference type="InterPro" id="IPR032675">
    <property type="entry name" value="LRR_dom_sf"/>
</dbReference>
<keyword evidence="9" id="KW-1185">Reference proteome</keyword>
<keyword evidence="4" id="KW-1133">Transmembrane helix</keyword>
<accession>A0A8B9S9W0</accession>
<feature type="signal peptide" evidence="7">
    <location>
        <begin position="1"/>
        <end position="30"/>
    </location>
</feature>
<dbReference type="PANTHER" id="PTHR22650:SF7">
    <property type="entry name" value="PLATELET GLYCOPROTEIN IB BETA CHAIN"/>
    <property type="match status" value="1"/>
</dbReference>
<dbReference type="Ensembl" id="ENSAOWT00000020118.1">
    <property type="protein sequence ID" value="ENSAOWP00000017730.1"/>
    <property type="gene ID" value="ENSAOWG00000012103.1"/>
</dbReference>
<keyword evidence="7" id="KW-0732">Signal</keyword>
<dbReference type="SUPFAM" id="SSF52058">
    <property type="entry name" value="L domain-like"/>
    <property type="match status" value="1"/>
</dbReference>
<evidence type="ECO:0000256" key="7">
    <source>
        <dbReference type="SAM" id="SignalP"/>
    </source>
</evidence>
<organism evidence="8 9">
    <name type="scientific">Apteryx owenii</name>
    <name type="common">Little spotted kiwi</name>
    <dbReference type="NCBI Taxonomy" id="8824"/>
    <lineage>
        <taxon>Eukaryota</taxon>
        <taxon>Metazoa</taxon>
        <taxon>Chordata</taxon>
        <taxon>Craniata</taxon>
        <taxon>Vertebrata</taxon>
        <taxon>Euteleostomi</taxon>
        <taxon>Archelosauria</taxon>
        <taxon>Archosauria</taxon>
        <taxon>Dinosauria</taxon>
        <taxon>Saurischia</taxon>
        <taxon>Theropoda</taxon>
        <taxon>Coelurosauria</taxon>
        <taxon>Aves</taxon>
        <taxon>Palaeognathae</taxon>
        <taxon>Apterygiformes</taxon>
        <taxon>Apterygidae</taxon>
        <taxon>Apteryx</taxon>
    </lineage>
</organism>
<reference evidence="8" key="2">
    <citation type="submission" date="2025-09" db="UniProtKB">
        <authorList>
            <consortium name="Ensembl"/>
        </authorList>
    </citation>
    <scope>IDENTIFICATION</scope>
</reference>
<dbReference type="Proteomes" id="UP000694424">
    <property type="component" value="Unplaced"/>
</dbReference>
<dbReference type="PANTHER" id="PTHR22650">
    <property type="entry name" value="GLYCOPROTEIN IB BETA"/>
    <property type="match status" value="1"/>
</dbReference>
<evidence type="ECO:0000313" key="8">
    <source>
        <dbReference type="Ensembl" id="ENSAOWP00000017730.1"/>
    </source>
</evidence>
<keyword evidence="2" id="KW-0812">Transmembrane</keyword>
<name>A0A8B9S9W0_APTOW</name>
<reference evidence="8" key="1">
    <citation type="submission" date="2025-08" db="UniProtKB">
        <authorList>
            <consortium name="Ensembl"/>
        </authorList>
    </citation>
    <scope>IDENTIFICATION</scope>
</reference>